<feature type="domain" description="Amidase" evidence="1">
    <location>
        <begin position="27"/>
        <end position="429"/>
    </location>
</feature>
<dbReference type="InterPro" id="IPR036928">
    <property type="entry name" value="AS_sf"/>
</dbReference>
<name>A0A1I1HIP0_9RHOB</name>
<dbReference type="InterPro" id="IPR000120">
    <property type="entry name" value="Amidase"/>
</dbReference>
<dbReference type="InterPro" id="IPR020556">
    <property type="entry name" value="Amidase_CS"/>
</dbReference>
<dbReference type="Gene3D" id="3.90.1300.10">
    <property type="entry name" value="Amidase signature (AS) domain"/>
    <property type="match status" value="1"/>
</dbReference>
<evidence type="ECO:0000259" key="1">
    <source>
        <dbReference type="Pfam" id="PF01425"/>
    </source>
</evidence>
<dbReference type="PANTHER" id="PTHR11895">
    <property type="entry name" value="TRANSAMIDASE"/>
    <property type="match status" value="1"/>
</dbReference>
<gene>
    <name evidence="2" type="ORF">SAMN05421762_0261</name>
</gene>
<reference evidence="2 3" key="1">
    <citation type="submission" date="2016-10" db="EMBL/GenBank/DDBJ databases">
        <authorList>
            <person name="de Groot N.N."/>
        </authorList>
    </citation>
    <scope>NUCLEOTIDE SEQUENCE [LARGE SCALE GENOMIC DNA]</scope>
    <source>
        <strain evidence="2 3">DSM 29619</strain>
    </source>
</reference>
<dbReference type="AlphaFoldDB" id="A0A1I1HIP0"/>
<dbReference type="PROSITE" id="PS00571">
    <property type="entry name" value="AMIDASES"/>
    <property type="match status" value="1"/>
</dbReference>
<dbReference type="SUPFAM" id="SSF75304">
    <property type="entry name" value="Amidase signature (AS) enzymes"/>
    <property type="match status" value="1"/>
</dbReference>
<dbReference type="InterPro" id="IPR023631">
    <property type="entry name" value="Amidase_dom"/>
</dbReference>
<protein>
    <submittedName>
        <fullName evidence="2">Aspartyl-tRNA(Asn)/glutamyl-tRNA(Gln) amidotransferase subunit A</fullName>
    </submittedName>
</protein>
<evidence type="ECO:0000313" key="2">
    <source>
        <dbReference type="EMBL" id="SFC23605.1"/>
    </source>
</evidence>
<dbReference type="RefSeq" id="WP_093451159.1">
    <property type="nucleotide sequence ID" value="NZ_FNZG01000002.1"/>
</dbReference>
<accession>A0A1I1HIP0</accession>
<dbReference type="Pfam" id="PF01425">
    <property type="entry name" value="Amidase"/>
    <property type="match status" value="1"/>
</dbReference>
<keyword evidence="3" id="KW-1185">Reference proteome</keyword>
<dbReference type="PANTHER" id="PTHR11895:SF176">
    <property type="entry name" value="AMIDASE AMID-RELATED"/>
    <property type="match status" value="1"/>
</dbReference>
<sequence>MDEWRWMTAADLGRGIAAGDIDPEALCEVFLTAIEAHEHRDRIYARLTPDRARAEARAAAIRARAGTRKSPLDGVPVSWKDLFDSAGIATEAGSALLEGRVPDRDAHVLEVASAHGLVCLGKTHLSELAFSGLGLNPMTETPPNVHNPDWVPGGSSSGAAASVAFGLAAAAIGSDTGGSVRIPAAWNDLVGLKTTSGRLSLEGAVPLCTSFDTVGPLCRSVEDATLLLSVLEGSKPADLRGTSLKGLRFGALQTAVLDDIRDAPLAGYDAAVGKLRAAGAEVVPFDAPEVTDALAQSSVYAAEAYGLWKDVIEAAPEKMFDQILGRFRSGGEMSAPDFVAAWTVLKDARKAWDARVAGFDAVIAPTAPILPPDRDRLMTDQDYYVTENLLALRNTRVGNVLGLSALTLPTGTPACGLMLMGRPMGEGALVRIGIAAERALA</sequence>
<evidence type="ECO:0000313" key="3">
    <source>
        <dbReference type="Proteomes" id="UP000231644"/>
    </source>
</evidence>
<dbReference type="GO" id="GO:0016740">
    <property type="term" value="F:transferase activity"/>
    <property type="evidence" value="ECO:0007669"/>
    <property type="project" value="UniProtKB-KW"/>
</dbReference>
<keyword evidence="2" id="KW-0808">Transferase</keyword>
<dbReference type="Proteomes" id="UP000231644">
    <property type="component" value="Unassembled WGS sequence"/>
</dbReference>
<dbReference type="OrthoDB" id="9811471at2"/>
<dbReference type="STRING" id="517719.SAMN05421762_0261"/>
<organism evidence="2 3">
    <name type="scientific">Pseudooceanicola nitratireducens</name>
    <dbReference type="NCBI Taxonomy" id="517719"/>
    <lineage>
        <taxon>Bacteria</taxon>
        <taxon>Pseudomonadati</taxon>
        <taxon>Pseudomonadota</taxon>
        <taxon>Alphaproteobacteria</taxon>
        <taxon>Rhodobacterales</taxon>
        <taxon>Paracoccaceae</taxon>
        <taxon>Pseudooceanicola</taxon>
    </lineage>
</organism>
<proteinExistence type="predicted"/>
<dbReference type="EMBL" id="FOLX01000001">
    <property type="protein sequence ID" value="SFC23605.1"/>
    <property type="molecule type" value="Genomic_DNA"/>
</dbReference>